<dbReference type="EMBL" id="CP133548">
    <property type="protein sequence ID" value="WMS89124.1"/>
    <property type="molecule type" value="Genomic_DNA"/>
</dbReference>
<evidence type="ECO:0000313" key="2">
    <source>
        <dbReference type="Proteomes" id="UP001239782"/>
    </source>
</evidence>
<dbReference type="Pfam" id="PF04134">
    <property type="entry name" value="DCC1-like"/>
    <property type="match status" value="1"/>
</dbReference>
<dbReference type="GO" id="GO:0015035">
    <property type="term" value="F:protein-disulfide reductase activity"/>
    <property type="evidence" value="ECO:0007669"/>
    <property type="project" value="InterPro"/>
</dbReference>
<organism evidence="1 2">
    <name type="scientific">Pleionea litopenaei</name>
    <dbReference type="NCBI Taxonomy" id="3070815"/>
    <lineage>
        <taxon>Bacteria</taxon>
        <taxon>Pseudomonadati</taxon>
        <taxon>Pseudomonadota</taxon>
        <taxon>Gammaproteobacteria</taxon>
        <taxon>Oceanospirillales</taxon>
        <taxon>Pleioneaceae</taxon>
        <taxon>Pleionea</taxon>
    </lineage>
</organism>
<gene>
    <name evidence="1" type="ORF">Q9312_09495</name>
</gene>
<dbReference type="InterPro" id="IPR007263">
    <property type="entry name" value="DCC1-like"/>
</dbReference>
<accession>A0AA51X8N5</accession>
<name>A0AA51X8N5_9GAMM</name>
<dbReference type="KEGG" id="plei:Q9312_09495"/>
<dbReference type="RefSeq" id="WP_309204372.1">
    <property type="nucleotide sequence ID" value="NZ_CP133548.1"/>
</dbReference>
<proteinExistence type="predicted"/>
<sequence length="147" mass="16875">MKEENSKTVTQIIVFDGLCNLCNGSVNFIIKRDHHNRFKFASMQSEVGQAIIQSYDAANVGVDTFLLIKNGEAFYRTNAALEICKDLSGLWFLMGVLNIIPRFLRDAIYSWVAKRRYAIFGRRDVCRVPTVSEQDKFITTTEELERL</sequence>
<dbReference type="InterPro" id="IPR052927">
    <property type="entry name" value="DCC_oxidoreductase"/>
</dbReference>
<dbReference type="Proteomes" id="UP001239782">
    <property type="component" value="Chromosome"/>
</dbReference>
<protein>
    <submittedName>
        <fullName evidence="1">Thiol-disulfide oxidoreductase DCC family protein</fullName>
    </submittedName>
</protein>
<dbReference type="PANTHER" id="PTHR33639:SF2">
    <property type="entry name" value="DUF393 DOMAIN-CONTAINING PROTEIN"/>
    <property type="match status" value="1"/>
</dbReference>
<evidence type="ECO:0000313" key="1">
    <source>
        <dbReference type="EMBL" id="WMS89124.1"/>
    </source>
</evidence>
<reference evidence="1 2" key="1">
    <citation type="submission" date="2023-08" db="EMBL/GenBank/DDBJ databases">
        <title>Pleionea litopenaei sp. nov., isolated from stomach of juvenile Litopenaeus vannamei.</title>
        <authorList>
            <person name="Rho A.M."/>
            <person name="Hwang C.Y."/>
        </authorList>
    </citation>
    <scope>NUCLEOTIDE SEQUENCE [LARGE SCALE GENOMIC DNA]</scope>
    <source>
        <strain evidence="1 2">HL-JVS1</strain>
    </source>
</reference>
<dbReference type="AlphaFoldDB" id="A0AA51X8N5"/>
<keyword evidence="2" id="KW-1185">Reference proteome</keyword>
<dbReference type="PANTHER" id="PTHR33639">
    <property type="entry name" value="THIOL-DISULFIDE OXIDOREDUCTASE DCC"/>
    <property type="match status" value="1"/>
</dbReference>